<dbReference type="AlphaFoldDB" id="A0A944H7Q1"/>
<protein>
    <submittedName>
        <fullName evidence="3">Class I SAM-dependent methyltransferase</fullName>
    </submittedName>
</protein>
<sequence length="209" mass="22693">MTTPDPKAFWNDRFAAAGEGFVFGRDPNDFLVREVGRLPPGSEVLSVADGEGRNSVFLAEAGHRVDALEFAPAAVAKSRQLARERQVTINLIEADVFDWAWPEAAYDAVVAIFIQFARPAQRPALFARMMSALRPGGLLLLQGYTPKQLEYGTGGPSAVENLYTESLLLDAFAAHEIVLLRTHESVIDEGAGHKGMSALVDVVVQRVAD</sequence>
<organism evidence="3 4">
    <name type="scientific">Denitromonas iodatirespirans</name>
    <dbReference type="NCBI Taxonomy" id="2795389"/>
    <lineage>
        <taxon>Bacteria</taxon>
        <taxon>Pseudomonadati</taxon>
        <taxon>Pseudomonadota</taxon>
        <taxon>Betaproteobacteria</taxon>
        <taxon>Rhodocyclales</taxon>
        <taxon>Zoogloeaceae</taxon>
        <taxon>Denitromonas</taxon>
    </lineage>
</organism>
<name>A0A944H7Q1_DENI1</name>
<dbReference type="EMBL" id="JAEKFT010000009">
    <property type="protein sequence ID" value="MBT0961478.1"/>
    <property type="molecule type" value="Genomic_DNA"/>
</dbReference>
<dbReference type="PANTHER" id="PTHR43861">
    <property type="entry name" value="TRANS-ACONITATE 2-METHYLTRANSFERASE-RELATED"/>
    <property type="match status" value="1"/>
</dbReference>
<proteinExistence type="predicted"/>
<keyword evidence="4" id="KW-1185">Reference proteome</keyword>
<keyword evidence="3" id="KW-0489">Methyltransferase</keyword>
<evidence type="ECO:0000313" key="4">
    <source>
        <dbReference type="Proteomes" id="UP000694660"/>
    </source>
</evidence>
<dbReference type="SUPFAM" id="SSF53335">
    <property type="entry name" value="S-adenosyl-L-methionine-dependent methyltransferases"/>
    <property type="match status" value="1"/>
</dbReference>
<reference evidence="4" key="1">
    <citation type="journal article" date="2022" name="ISME J.">
        <title>Genetic and phylogenetic analysis of dissimilatory iodate-reducing bacteria identifies potential niches across the world's oceans.</title>
        <authorList>
            <person name="Reyes-Umana V."/>
            <person name="Henning Z."/>
            <person name="Lee K."/>
            <person name="Barnum T.P."/>
            <person name="Coates J.D."/>
        </authorList>
    </citation>
    <scope>NUCLEOTIDE SEQUENCE [LARGE SCALE GENOMIC DNA]</scope>
    <source>
        <strain evidence="4">IR12</strain>
    </source>
</reference>
<evidence type="ECO:0000259" key="2">
    <source>
        <dbReference type="Pfam" id="PF13649"/>
    </source>
</evidence>
<dbReference type="RefSeq" id="WP_214361234.1">
    <property type="nucleotide sequence ID" value="NZ_JAEKFT010000009.1"/>
</dbReference>
<gene>
    <name evidence="3" type="ORF">I8J34_09870</name>
</gene>
<evidence type="ECO:0000313" key="3">
    <source>
        <dbReference type="EMBL" id="MBT0961478.1"/>
    </source>
</evidence>
<dbReference type="Pfam" id="PF13649">
    <property type="entry name" value="Methyltransf_25"/>
    <property type="match status" value="1"/>
</dbReference>
<keyword evidence="1" id="KW-0808">Transferase</keyword>
<dbReference type="GO" id="GO:0008168">
    <property type="term" value="F:methyltransferase activity"/>
    <property type="evidence" value="ECO:0007669"/>
    <property type="project" value="UniProtKB-KW"/>
</dbReference>
<dbReference type="Gene3D" id="3.40.50.150">
    <property type="entry name" value="Vaccinia Virus protein VP39"/>
    <property type="match status" value="1"/>
</dbReference>
<accession>A0A944H7Q1</accession>
<evidence type="ECO:0000256" key="1">
    <source>
        <dbReference type="ARBA" id="ARBA00022679"/>
    </source>
</evidence>
<dbReference type="CDD" id="cd02440">
    <property type="entry name" value="AdoMet_MTases"/>
    <property type="match status" value="1"/>
</dbReference>
<dbReference type="InterPro" id="IPR029063">
    <property type="entry name" value="SAM-dependent_MTases_sf"/>
</dbReference>
<dbReference type="InterPro" id="IPR041698">
    <property type="entry name" value="Methyltransf_25"/>
</dbReference>
<comment type="caution">
    <text evidence="3">The sequence shown here is derived from an EMBL/GenBank/DDBJ whole genome shotgun (WGS) entry which is preliminary data.</text>
</comment>
<dbReference type="Proteomes" id="UP000694660">
    <property type="component" value="Unassembled WGS sequence"/>
</dbReference>
<dbReference type="GO" id="GO:0032259">
    <property type="term" value="P:methylation"/>
    <property type="evidence" value="ECO:0007669"/>
    <property type="project" value="UniProtKB-KW"/>
</dbReference>
<feature type="domain" description="Methyltransferase" evidence="2">
    <location>
        <begin position="44"/>
        <end position="137"/>
    </location>
</feature>
<dbReference type="PANTHER" id="PTHR43861:SF3">
    <property type="entry name" value="PUTATIVE (AFU_ORTHOLOGUE AFUA_2G14390)-RELATED"/>
    <property type="match status" value="1"/>
</dbReference>